<proteinExistence type="predicted"/>
<dbReference type="PANTHER" id="PTHR12110">
    <property type="entry name" value="HYDROXYPYRUVATE ISOMERASE"/>
    <property type="match status" value="1"/>
</dbReference>
<evidence type="ECO:0000259" key="1">
    <source>
        <dbReference type="Pfam" id="PF01261"/>
    </source>
</evidence>
<dbReference type="InterPro" id="IPR013022">
    <property type="entry name" value="Xyl_isomerase-like_TIM-brl"/>
</dbReference>
<reference evidence="3" key="1">
    <citation type="submission" date="2016-05" db="EMBL/GenBank/DDBJ databases">
        <title>Comparative genomics of biotechnologically important yeasts.</title>
        <authorList>
            <consortium name="DOE Joint Genome Institute"/>
            <person name="Riley R."/>
            <person name="Haridas S."/>
            <person name="Wolfe K.H."/>
            <person name="Lopes M.R."/>
            <person name="Hittinger C.T."/>
            <person name="Goker M."/>
            <person name="Salamov A."/>
            <person name="Wisecaver J."/>
            <person name="Long T.M."/>
            <person name="Aerts A.L."/>
            <person name="Barry K."/>
            <person name="Choi C."/>
            <person name="Clum A."/>
            <person name="Coughlan A.Y."/>
            <person name="Deshpande S."/>
            <person name="Douglass A.P."/>
            <person name="Hanson S.J."/>
            <person name="Klenk H.-P."/>
            <person name="Labutti K."/>
            <person name="Lapidus A."/>
            <person name="Lindquist E."/>
            <person name="Lipzen A."/>
            <person name="Meier-Kolthoff J.P."/>
            <person name="Ohm R.A."/>
            <person name="Otillar R.P."/>
            <person name="Pangilinan J."/>
            <person name="Peng Y."/>
            <person name="Rokas A."/>
            <person name="Rosa C.A."/>
            <person name="Scheuner C."/>
            <person name="Sibirny A.A."/>
            <person name="Slot J.C."/>
            <person name="Stielow J.B."/>
            <person name="Sun H."/>
            <person name="Kurtzman C.P."/>
            <person name="Blackwell M."/>
            <person name="Grigoriev I.V."/>
            <person name="Jeffries T.W."/>
        </authorList>
    </citation>
    <scope>NUCLEOTIDE SEQUENCE [LARGE SCALE GENOMIC DNA]</scope>
    <source>
        <strain evidence="3">NRRL Y-12698</strain>
    </source>
</reference>
<protein>
    <recommendedName>
        <fullName evidence="1">Xylose isomerase-like TIM barrel domain-containing protein</fullName>
    </recommendedName>
</protein>
<evidence type="ECO:0000313" key="3">
    <source>
        <dbReference type="Proteomes" id="UP000094336"/>
    </source>
</evidence>
<dbReference type="AlphaFoldDB" id="A0A1E3QZZ5"/>
<feature type="domain" description="Xylose isomerase-like TIM barrel" evidence="1">
    <location>
        <begin position="67"/>
        <end position="308"/>
    </location>
</feature>
<dbReference type="STRING" id="984486.A0A1E3QZZ5"/>
<evidence type="ECO:0000313" key="2">
    <source>
        <dbReference type="EMBL" id="ODQ83260.1"/>
    </source>
</evidence>
<organism evidence="2 3">
    <name type="scientific">Babjeviella inositovora NRRL Y-12698</name>
    <dbReference type="NCBI Taxonomy" id="984486"/>
    <lineage>
        <taxon>Eukaryota</taxon>
        <taxon>Fungi</taxon>
        <taxon>Dikarya</taxon>
        <taxon>Ascomycota</taxon>
        <taxon>Saccharomycotina</taxon>
        <taxon>Pichiomycetes</taxon>
        <taxon>Serinales incertae sedis</taxon>
        <taxon>Babjeviella</taxon>
    </lineage>
</organism>
<dbReference type="SUPFAM" id="SSF51658">
    <property type="entry name" value="Xylose isomerase-like"/>
    <property type="match status" value="1"/>
</dbReference>
<dbReference type="GeneID" id="30148147"/>
<name>A0A1E3QZZ5_9ASCO</name>
<dbReference type="Proteomes" id="UP000094336">
    <property type="component" value="Unassembled WGS sequence"/>
</dbReference>
<dbReference type="Pfam" id="PF01261">
    <property type="entry name" value="AP_endonuc_2"/>
    <property type="match status" value="1"/>
</dbReference>
<accession>A0A1E3QZZ5</accession>
<keyword evidence="3" id="KW-1185">Reference proteome</keyword>
<sequence>MISTNIQSLAYRDVATFQVGSKSQSAAQTLIPLIQHHETATLQSLVPYKMSIATICLAPVGTIFEKLDFIASAGFQGVEIMVPDLEQATPAEIYRKCQTLNLEITIWQPFRDFEGQPTEERFQAKITDFSATLDIMDELHTDLVLLCTNGQADAVYDFNTYVLQLRLAADMAAKRGKRIAYEALCWGTHIFTLQHLWDIIKAVDRPNFGICLDSFHIFSRKCDIECCDEMNEKIFFVQLCDAPILAIPEYLRYSRNYRTMPCQGDFPNLTLLHKIYSKGYNGYLSLEVFNEALRNSGDNKAIADDALRGLLLLQAEYMSLYHSETYFPDPVSVKGLEIEGSVVSVAQTSSLEELATHNFIVADSEAVSARLQLLAYANHAIHLSEGSENHLLKRLNITCESRFEFNRMILYLRGVFGFDVLQRDACNIYNNFGLPYSLSFGAKKRDNDGLVINISTDCALGGYKI</sequence>
<dbReference type="Gene3D" id="3.20.20.150">
    <property type="entry name" value="Divalent-metal-dependent TIM barrel enzymes"/>
    <property type="match status" value="1"/>
</dbReference>
<dbReference type="RefSeq" id="XP_018988588.1">
    <property type="nucleotide sequence ID" value="XM_019130294.1"/>
</dbReference>
<dbReference type="EMBL" id="KV454426">
    <property type="protein sequence ID" value="ODQ83260.1"/>
    <property type="molecule type" value="Genomic_DNA"/>
</dbReference>
<dbReference type="PANTHER" id="PTHR12110:SF21">
    <property type="entry name" value="XYLOSE ISOMERASE-LIKE TIM BARREL DOMAIN-CONTAINING PROTEIN"/>
    <property type="match status" value="1"/>
</dbReference>
<gene>
    <name evidence="2" type="ORF">BABINDRAFT_164953</name>
</gene>
<dbReference type="InterPro" id="IPR036237">
    <property type="entry name" value="Xyl_isomerase-like_sf"/>
</dbReference>
<dbReference type="OrthoDB" id="5360893at2759"/>
<dbReference type="InterPro" id="IPR050312">
    <property type="entry name" value="IolE/XylAMocC-like"/>
</dbReference>